<organism evidence="4 5">
    <name type="scientific">Littorina saxatilis</name>
    <dbReference type="NCBI Taxonomy" id="31220"/>
    <lineage>
        <taxon>Eukaryota</taxon>
        <taxon>Metazoa</taxon>
        <taxon>Spiralia</taxon>
        <taxon>Lophotrochozoa</taxon>
        <taxon>Mollusca</taxon>
        <taxon>Gastropoda</taxon>
        <taxon>Caenogastropoda</taxon>
        <taxon>Littorinimorpha</taxon>
        <taxon>Littorinoidea</taxon>
        <taxon>Littorinidae</taxon>
        <taxon>Littorina</taxon>
    </lineage>
</organism>
<dbReference type="InterPro" id="IPR006600">
    <property type="entry name" value="HTH_CenpB_DNA-bd_dom"/>
</dbReference>
<dbReference type="InterPro" id="IPR050863">
    <property type="entry name" value="CenT-Element_Derived"/>
</dbReference>
<feature type="region of interest" description="Disordered" evidence="2">
    <location>
        <begin position="250"/>
        <end position="298"/>
    </location>
</feature>
<dbReference type="Gene3D" id="1.10.10.60">
    <property type="entry name" value="Homeodomain-like"/>
    <property type="match status" value="1"/>
</dbReference>
<dbReference type="GO" id="GO:0003677">
    <property type="term" value="F:DNA binding"/>
    <property type="evidence" value="ECO:0007669"/>
    <property type="project" value="UniProtKB-KW"/>
</dbReference>
<feature type="compositionally biased region" description="Polar residues" evidence="2">
    <location>
        <begin position="287"/>
        <end position="296"/>
    </location>
</feature>
<dbReference type="PROSITE" id="PS51253">
    <property type="entry name" value="HTH_CENPB"/>
    <property type="match status" value="1"/>
</dbReference>
<dbReference type="SMART" id="SM00674">
    <property type="entry name" value="CENPB"/>
    <property type="match status" value="1"/>
</dbReference>
<evidence type="ECO:0000313" key="4">
    <source>
        <dbReference type="EMBL" id="KAK7095205.1"/>
    </source>
</evidence>
<evidence type="ECO:0000259" key="3">
    <source>
        <dbReference type="PROSITE" id="PS51253"/>
    </source>
</evidence>
<protein>
    <recommendedName>
        <fullName evidence="3">HTH CENPB-type domain-containing protein</fullName>
    </recommendedName>
</protein>
<comment type="caution">
    <text evidence="4">The sequence shown here is derived from an EMBL/GenBank/DDBJ whole genome shotgun (WGS) entry which is preliminary data.</text>
</comment>
<evidence type="ECO:0000256" key="2">
    <source>
        <dbReference type="SAM" id="MobiDB-lite"/>
    </source>
</evidence>
<name>A0AAN9AXI1_9CAEN</name>
<dbReference type="Pfam" id="PF03221">
    <property type="entry name" value="HTH_Tnp_Tc5"/>
    <property type="match status" value="1"/>
</dbReference>
<feature type="compositionally biased region" description="Polar residues" evidence="2">
    <location>
        <begin position="252"/>
        <end position="280"/>
    </location>
</feature>
<evidence type="ECO:0000256" key="1">
    <source>
        <dbReference type="ARBA" id="ARBA00023125"/>
    </source>
</evidence>
<dbReference type="Proteomes" id="UP001374579">
    <property type="component" value="Unassembled WGS sequence"/>
</dbReference>
<reference evidence="4 5" key="1">
    <citation type="submission" date="2024-02" db="EMBL/GenBank/DDBJ databases">
        <title>Chromosome-scale genome assembly of the rough periwinkle Littorina saxatilis.</title>
        <authorList>
            <person name="De Jode A."/>
            <person name="Faria R."/>
            <person name="Formenti G."/>
            <person name="Sims Y."/>
            <person name="Smith T.P."/>
            <person name="Tracey A."/>
            <person name="Wood J.M.D."/>
            <person name="Zagrodzka Z.B."/>
            <person name="Johannesson K."/>
            <person name="Butlin R.K."/>
            <person name="Leder E.H."/>
        </authorList>
    </citation>
    <scope>NUCLEOTIDE SEQUENCE [LARGE SCALE GENOMIC DNA]</scope>
    <source>
        <strain evidence="4">Snail1</strain>
        <tissue evidence="4">Muscle</tissue>
    </source>
</reference>
<evidence type="ECO:0000313" key="5">
    <source>
        <dbReference type="Proteomes" id="UP001374579"/>
    </source>
</evidence>
<accession>A0AAN9AXI1</accession>
<dbReference type="GO" id="GO:0005634">
    <property type="term" value="C:nucleus"/>
    <property type="evidence" value="ECO:0007669"/>
    <property type="project" value="TreeGrafter"/>
</dbReference>
<keyword evidence="5" id="KW-1185">Reference proteome</keyword>
<dbReference type="EMBL" id="JBAMIC010000018">
    <property type="protein sequence ID" value="KAK7095205.1"/>
    <property type="molecule type" value="Genomic_DNA"/>
</dbReference>
<dbReference type="SUPFAM" id="SSF46689">
    <property type="entry name" value="Homeodomain-like"/>
    <property type="match status" value="1"/>
</dbReference>
<dbReference type="PANTHER" id="PTHR19303:SF73">
    <property type="entry name" value="PROTEIN PDC2"/>
    <property type="match status" value="1"/>
</dbReference>
<feature type="domain" description="HTH CENPB-type" evidence="3">
    <location>
        <begin position="1"/>
        <end position="56"/>
    </location>
</feature>
<dbReference type="InterPro" id="IPR009057">
    <property type="entry name" value="Homeodomain-like_sf"/>
</dbReference>
<proteinExistence type="predicted"/>
<keyword evidence="1" id="KW-0238">DNA-binding</keyword>
<dbReference type="PANTHER" id="PTHR19303">
    <property type="entry name" value="TRANSPOSON"/>
    <property type="match status" value="1"/>
</dbReference>
<gene>
    <name evidence="4" type="ORF">V1264_006648</name>
</gene>
<dbReference type="AlphaFoldDB" id="A0AAN9AXI1"/>
<sequence length="439" mass="48521">MGEWFRDASKRNIPINTKIIKEKALSMALELGYSHFHASNGWLDKWRKRNNIGHDFSYSECTESERRCNDLEDLRLVTGFSQGWEPAEQQQQQAQQISISSEAVGDTELEGSRLTIQAVCEDEAPAAKKRKRNSEKQQPLYVSLDREIVDSWNCIGIKEGLSSHAEIANFLISLYMHNQASGKTKKKTVKSGMMPGGVCSGCQGPLTLNISCASCHSASYVSGSQREIQTTSYTSGSQLYPEPPVVDPVSPLSLTCESSNSCQGPSQTVESLQPSESGLSSLHPERSQPSPASENQPFLVYPDFPEEVAVKTEDVLEREMPKGKTHLGLSTPQVFMVRSERALDLQNFEIAEIKTEPELHDDSSGSDVPVRLVKSKAKAYKESGHCKAKGNDPQSVVDCVPIESLEAELAMQEKNQSASERSLQKMKIKVEECSDEESL</sequence>